<keyword evidence="5 9" id="KW-0648">Protein biosynthesis</keyword>
<dbReference type="AlphaFoldDB" id="A0A9P8CU73"/>
<dbReference type="InterPro" id="IPR036695">
    <property type="entry name" value="Arg-tRNA-synth_N_sf"/>
</dbReference>
<evidence type="ECO:0000259" key="11">
    <source>
        <dbReference type="PROSITE" id="PS51151"/>
    </source>
</evidence>
<reference evidence="12" key="1">
    <citation type="submission" date="2021-07" db="EMBL/GenBank/DDBJ databases">
        <title>Draft genome of Mortierella alpina, strain LL118, isolated from an aspen leaf litter sample.</title>
        <authorList>
            <person name="Yang S."/>
            <person name="Vinatzer B.A."/>
        </authorList>
    </citation>
    <scope>NUCLEOTIDE SEQUENCE</scope>
    <source>
        <strain evidence="12">LL118</strain>
    </source>
</reference>
<dbReference type="InterPro" id="IPR044034">
    <property type="entry name" value="NAC-like_UBA"/>
</dbReference>
<dbReference type="Gene3D" id="2.20.70.30">
    <property type="entry name" value="Nascent polypeptide-associated complex domain"/>
    <property type="match status" value="1"/>
</dbReference>
<evidence type="ECO:0000256" key="8">
    <source>
        <dbReference type="RuleBase" id="RU361272"/>
    </source>
</evidence>
<feature type="region of interest" description="Disordered" evidence="10">
    <location>
        <begin position="116"/>
        <end position="138"/>
    </location>
</feature>
<evidence type="ECO:0000256" key="5">
    <source>
        <dbReference type="ARBA" id="ARBA00022917"/>
    </source>
</evidence>
<dbReference type="InterPro" id="IPR014729">
    <property type="entry name" value="Rossmann-like_a/b/a_fold"/>
</dbReference>
<dbReference type="Pfam" id="PF19026">
    <property type="entry name" value="UBA_HYPK"/>
    <property type="match status" value="1"/>
</dbReference>
<dbReference type="Gene3D" id="3.40.50.620">
    <property type="entry name" value="HUPs"/>
    <property type="match status" value="1"/>
</dbReference>
<proteinExistence type="inferred from homology"/>
<gene>
    <name evidence="12" type="ORF">KVV02_002142</name>
</gene>
<keyword evidence="6 9" id="KW-0030">Aminoacyl-tRNA synthetase</keyword>
<evidence type="ECO:0000313" key="12">
    <source>
        <dbReference type="EMBL" id="KAG9320123.1"/>
    </source>
</evidence>
<dbReference type="InterPro" id="IPR038187">
    <property type="entry name" value="NAC_A/B_dom_sf"/>
</dbReference>
<dbReference type="PRINTS" id="PR01038">
    <property type="entry name" value="TRNASYNTHARG"/>
</dbReference>
<dbReference type="CDD" id="cd14358">
    <property type="entry name" value="UBA_NAC_euk"/>
    <property type="match status" value="1"/>
</dbReference>
<evidence type="ECO:0000256" key="1">
    <source>
        <dbReference type="ARBA" id="ARBA00005594"/>
    </source>
</evidence>
<evidence type="ECO:0000256" key="3">
    <source>
        <dbReference type="ARBA" id="ARBA00022741"/>
    </source>
</evidence>
<evidence type="ECO:0000256" key="2">
    <source>
        <dbReference type="ARBA" id="ARBA00022598"/>
    </source>
</evidence>
<organism evidence="12 13">
    <name type="scientific">Mortierella alpina</name>
    <name type="common">Oleaginous fungus</name>
    <name type="synonym">Mortierella renispora</name>
    <dbReference type="NCBI Taxonomy" id="64518"/>
    <lineage>
        <taxon>Eukaryota</taxon>
        <taxon>Fungi</taxon>
        <taxon>Fungi incertae sedis</taxon>
        <taxon>Mucoromycota</taxon>
        <taxon>Mortierellomycotina</taxon>
        <taxon>Mortierellomycetes</taxon>
        <taxon>Mortierellales</taxon>
        <taxon>Mortierellaceae</taxon>
        <taxon>Mortierella</taxon>
    </lineage>
</organism>
<dbReference type="SMART" id="SM01016">
    <property type="entry name" value="Arg_tRNA_synt_N"/>
    <property type="match status" value="1"/>
</dbReference>
<dbReference type="PANTHER" id="PTHR11956:SF11">
    <property type="entry name" value="ARGININE--TRNA LIGASE, MITOCHONDRIAL-RELATED"/>
    <property type="match status" value="1"/>
</dbReference>
<keyword evidence="8" id="KW-0804">Transcription</keyword>
<protein>
    <recommendedName>
        <fullName evidence="8">Nascent polypeptide-associated complex subunit beta</fullName>
    </recommendedName>
</protein>
<dbReference type="InterPro" id="IPR002715">
    <property type="entry name" value="Nas_poly-pep-assoc_cplx_dom"/>
</dbReference>
<accession>A0A9P8CU73</accession>
<dbReference type="InterPro" id="IPR001278">
    <property type="entry name" value="Arg-tRNA-ligase"/>
</dbReference>
<dbReference type="InterPro" id="IPR008909">
    <property type="entry name" value="DALR_anticod-bd"/>
</dbReference>
<dbReference type="SMART" id="SM01407">
    <property type="entry name" value="NAC"/>
    <property type="match status" value="1"/>
</dbReference>
<comment type="similarity">
    <text evidence="8">Belongs to the NAC-beta family.</text>
</comment>
<dbReference type="GO" id="GO:0005524">
    <property type="term" value="F:ATP binding"/>
    <property type="evidence" value="ECO:0007669"/>
    <property type="project" value="UniProtKB-KW"/>
</dbReference>
<dbReference type="SUPFAM" id="SSF47323">
    <property type="entry name" value="Anticodon-binding domain of a subclass of class I aminoacyl-tRNA synthetases"/>
    <property type="match status" value="1"/>
</dbReference>
<evidence type="ECO:0000313" key="13">
    <source>
        <dbReference type="Proteomes" id="UP000717515"/>
    </source>
</evidence>
<comment type="catalytic activity">
    <reaction evidence="7">
        <text>tRNA(Arg) + L-arginine + ATP = L-arginyl-tRNA(Arg) + AMP + diphosphate</text>
        <dbReference type="Rhea" id="RHEA:20301"/>
        <dbReference type="Rhea" id="RHEA-COMP:9658"/>
        <dbReference type="Rhea" id="RHEA-COMP:9673"/>
        <dbReference type="ChEBI" id="CHEBI:30616"/>
        <dbReference type="ChEBI" id="CHEBI:32682"/>
        <dbReference type="ChEBI" id="CHEBI:33019"/>
        <dbReference type="ChEBI" id="CHEBI:78442"/>
        <dbReference type="ChEBI" id="CHEBI:78513"/>
        <dbReference type="ChEBI" id="CHEBI:456215"/>
        <dbReference type="EC" id="6.1.1.19"/>
    </reaction>
</comment>
<dbReference type="InterPro" id="IPR035684">
    <property type="entry name" value="ArgRS_core"/>
</dbReference>
<dbReference type="GO" id="GO:0004814">
    <property type="term" value="F:arginine-tRNA ligase activity"/>
    <property type="evidence" value="ECO:0007669"/>
    <property type="project" value="UniProtKB-EC"/>
</dbReference>
<dbReference type="InterPro" id="IPR009080">
    <property type="entry name" value="tRNAsynth_Ia_anticodon-bd"/>
</dbReference>
<feature type="compositionally biased region" description="Basic and acidic residues" evidence="10">
    <location>
        <begin position="1"/>
        <end position="20"/>
    </location>
</feature>
<sequence>MKWADIENKTATIEEIHSGSESDSEQQSSSSRVQSRGEIKARKALSKLGLQKIKGVTRVTVRRSGQPILAISQPDVYKSLNSDAYIVFGEGQAEDVNSLQSQLQAAQEVLKDAGEDVEAGASAAAADEDEEEVDEEGVSSEDIDLVIAQANCSRAKAVKALKANNNDIVNAIMNAISSKLAKIVGGDVSTITRAIDRPKVKGHGTFAVPLPRLLPPTAKSRKGKGESSTYAMGGERSGRDLLARIQHEFSDGDGLIRSVTPAGQFLNFAVDEREYTRETIQDVVQAERAKQDYITSHQELLSPSQPGNTRRLASLGYGMDPTVGQGKVVAIDFSSPNIAKPFHGGHLRGTILGSFASRLLTGYGYQVVGINYLGDWGKQYGVSGLMAVGFDRYGDRAQLKKDPIKHLYEVYVKINRDITENPSLDKMANQYFKQMEDNDPTVLSLWQEFRSLSIDFYKVIYKRLGIEFDIYSGESESAKFVPQAYDLLRRKGLLKEQDDGAWIVDLSEHGLGICTLRRADGTTLYLTRDVAACLERAERFQFDQHLYVIGDDQNLHMKRLFKIMELAYAEEAQASSQPHWTRALRHLSFGKVQGMSTRKGNAVFLEDILDTAQSTMLGKMKENESKFEAVKESFKQQQRQQDGRWPEKNGQALDGVELVADQLGVSAVVIQDFQARSSKGYEFSWKRMTESTGNTGIYLQYAHARLCGIGDKFGTRLNTNANTDLLTEPEAFELANMVSMYPEITRSALQTFEPSMIVNYLFGLSHAISSANQVLQVKTAAEMGQQDLAEARMLLLWAARVTLGNGMKVLGLEPLERM</sequence>
<dbReference type="GO" id="GO:0032543">
    <property type="term" value="P:mitochondrial translation"/>
    <property type="evidence" value="ECO:0007669"/>
    <property type="project" value="TreeGrafter"/>
</dbReference>
<feature type="region of interest" description="Disordered" evidence="10">
    <location>
        <begin position="206"/>
        <end position="233"/>
    </location>
</feature>
<feature type="compositionally biased region" description="Acidic residues" evidence="10">
    <location>
        <begin position="126"/>
        <end position="138"/>
    </location>
</feature>
<dbReference type="PROSITE" id="PS51151">
    <property type="entry name" value="NAC_AB"/>
    <property type="match status" value="1"/>
</dbReference>
<dbReference type="CDD" id="cd22054">
    <property type="entry name" value="NAC_NACA"/>
    <property type="match status" value="1"/>
</dbReference>
<dbReference type="Gene3D" id="1.10.730.10">
    <property type="entry name" value="Isoleucyl-tRNA Synthetase, Domain 1"/>
    <property type="match status" value="1"/>
</dbReference>
<feature type="region of interest" description="Disordered" evidence="10">
    <location>
        <begin position="1"/>
        <end position="38"/>
    </location>
</feature>
<dbReference type="CDD" id="cd07956">
    <property type="entry name" value="Anticodon_Ia_Arg"/>
    <property type="match status" value="1"/>
</dbReference>
<dbReference type="NCBIfam" id="TIGR00456">
    <property type="entry name" value="argS"/>
    <property type="match status" value="1"/>
</dbReference>
<dbReference type="GO" id="GO:0005739">
    <property type="term" value="C:mitochondrion"/>
    <property type="evidence" value="ECO:0007669"/>
    <property type="project" value="TreeGrafter"/>
</dbReference>
<evidence type="ECO:0000256" key="10">
    <source>
        <dbReference type="SAM" id="MobiDB-lite"/>
    </source>
</evidence>
<keyword evidence="8" id="KW-0805">Transcription regulation</keyword>
<keyword evidence="2 9" id="KW-0436">Ligase</keyword>
<dbReference type="EMBL" id="JAIFTL010000325">
    <property type="protein sequence ID" value="KAG9320123.1"/>
    <property type="molecule type" value="Genomic_DNA"/>
</dbReference>
<dbReference type="PANTHER" id="PTHR11956">
    <property type="entry name" value="ARGINYL-TRNA SYNTHETASE"/>
    <property type="match status" value="1"/>
</dbReference>
<evidence type="ECO:0000256" key="6">
    <source>
        <dbReference type="ARBA" id="ARBA00023146"/>
    </source>
</evidence>
<keyword evidence="4 9" id="KW-0067">ATP-binding</keyword>
<name>A0A9P8CU73_MORAP</name>
<keyword evidence="3 9" id="KW-0547">Nucleotide-binding</keyword>
<evidence type="ECO:0000256" key="7">
    <source>
        <dbReference type="ARBA" id="ARBA00049339"/>
    </source>
</evidence>
<dbReference type="FunFam" id="1.10.730.10:FF:000006">
    <property type="entry name" value="Arginyl-tRNA synthetase 2, mitochondrial"/>
    <property type="match status" value="1"/>
</dbReference>
<dbReference type="Pfam" id="PF01849">
    <property type="entry name" value="NAC"/>
    <property type="match status" value="1"/>
</dbReference>
<dbReference type="Pfam" id="PF00750">
    <property type="entry name" value="tRNA-synt_1d"/>
    <property type="match status" value="1"/>
</dbReference>
<dbReference type="SUPFAM" id="SSF55190">
    <property type="entry name" value="Arginyl-tRNA synthetase (ArgRS), N-terminal 'additional' domain"/>
    <property type="match status" value="1"/>
</dbReference>
<dbReference type="SMART" id="SM00836">
    <property type="entry name" value="DALR_1"/>
    <property type="match status" value="1"/>
</dbReference>
<dbReference type="Pfam" id="PF05746">
    <property type="entry name" value="DALR_1"/>
    <property type="match status" value="1"/>
</dbReference>
<feature type="compositionally biased region" description="Low complexity" evidence="10">
    <location>
        <begin position="21"/>
        <end position="34"/>
    </location>
</feature>
<dbReference type="InterPro" id="IPR005148">
    <property type="entry name" value="Arg-tRNA-synth_N"/>
</dbReference>
<dbReference type="Proteomes" id="UP000717515">
    <property type="component" value="Unassembled WGS sequence"/>
</dbReference>
<dbReference type="FunFam" id="3.40.50.620:FF:000058">
    <property type="entry name" value="Mitochondrial arginyl-tRNA synthetase"/>
    <property type="match status" value="1"/>
</dbReference>
<dbReference type="SUPFAM" id="SSF52374">
    <property type="entry name" value="Nucleotidylyl transferase"/>
    <property type="match status" value="1"/>
</dbReference>
<dbReference type="GO" id="GO:0006420">
    <property type="term" value="P:arginyl-tRNA aminoacylation"/>
    <property type="evidence" value="ECO:0007669"/>
    <property type="project" value="InterPro"/>
</dbReference>
<feature type="domain" description="NAC-A/B" evidence="11">
    <location>
        <begin position="35"/>
        <end position="100"/>
    </location>
</feature>
<dbReference type="Gene3D" id="1.10.8.10">
    <property type="entry name" value="DNA helicase RuvA subunit, C-terminal domain"/>
    <property type="match status" value="1"/>
</dbReference>
<comment type="similarity">
    <text evidence="1 9">Belongs to the class-I aminoacyl-tRNA synthetase family.</text>
</comment>
<evidence type="ECO:0000256" key="4">
    <source>
        <dbReference type="ARBA" id="ARBA00022840"/>
    </source>
</evidence>
<comment type="caution">
    <text evidence="12">The sequence shown here is derived from an EMBL/GenBank/DDBJ whole genome shotgun (WGS) entry which is preliminary data.</text>
</comment>
<comment type="subunit">
    <text evidence="8">Part of the nascent polypeptide-associated complex (NAC).</text>
</comment>
<evidence type="ECO:0000256" key="9">
    <source>
        <dbReference type="RuleBase" id="RU363038"/>
    </source>
</evidence>